<sequence length="131" mass="15033">MTFDDDSAERFEADFPSFDASLAVTYEDALRLVRGYLRSYEPAALPELLDRCTDLSLDVDAQQLYRVYYGPLVKQEPKLIQNLLGVFGYQAMLLGFDVGPIRGKMRYMLFLKTKGRLDRFQQELAAFDAEV</sequence>
<reference evidence="2" key="1">
    <citation type="submission" date="2017-06" db="EMBL/GenBank/DDBJ databases">
        <authorList>
            <person name="Varghese N."/>
            <person name="Submissions S."/>
        </authorList>
    </citation>
    <scope>NUCLEOTIDE SEQUENCE [LARGE SCALE GENOMIC DNA]</scope>
    <source>
        <strain evidence="2">DSM 28041</strain>
    </source>
</reference>
<protein>
    <submittedName>
        <fullName evidence="1">Uncharacterized protein</fullName>
    </submittedName>
</protein>
<gene>
    <name evidence="1" type="ORF">SAMN06269173_11570</name>
</gene>
<dbReference type="Proteomes" id="UP000198310">
    <property type="component" value="Unassembled WGS sequence"/>
</dbReference>
<name>A0A239AV55_9BACT</name>
<dbReference type="AlphaFoldDB" id="A0A239AV55"/>
<organism evidence="1 2">
    <name type="scientific">Hymenobacter mucosus</name>
    <dbReference type="NCBI Taxonomy" id="1411120"/>
    <lineage>
        <taxon>Bacteria</taxon>
        <taxon>Pseudomonadati</taxon>
        <taxon>Bacteroidota</taxon>
        <taxon>Cytophagia</taxon>
        <taxon>Cytophagales</taxon>
        <taxon>Hymenobacteraceae</taxon>
        <taxon>Hymenobacter</taxon>
    </lineage>
</organism>
<evidence type="ECO:0000313" key="2">
    <source>
        <dbReference type="Proteomes" id="UP000198310"/>
    </source>
</evidence>
<dbReference type="EMBL" id="FZNS01000015">
    <property type="protein sequence ID" value="SNR99595.1"/>
    <property type="molecule type" value="Genomic_DNA"/>
</dbReference>
<proteinExistence type="predicted"/>
<keyword evidence="2" id="KW-1185">Reference proteome</keyword>
<dbReference type="RefSeq" id="WP_089334224.1">
    <property type="nucleotide sequence ID" value="NZ_FZNS01000015.1"/>
</dbReference>
<evidence type="ECO:0000313" key="1">
    <source>
        <dbReference type="EMBL" id="SNR99595.1"/>
    </source>
</evidence>
<accession>A0A239AV55</accession>